<feature type="domain" description="DUF6830" evidence="1">
    <location>
        <begin position="226"/>
        <end position="356"/>
    </location>
</feature>
<reference evidence="3" key="2">
    <citation type="submission" date="2015-01" db="EMBL/GenBank/DDBJ databases">
        <title>Evolutionary Origins and Diversification of the Mycorrhizal Mutualists.</title>
        <authorList>
            <consortium name="DOE Joint Genome Institute"/>
            <consortium name="Mycorrhizal Genomics Consortium"/>
            <person name="Kohler A."/>
            <person name="Kuo A."/>
            <person name="Nagy L.G."/>
            <person name="Floudas D."/>
            <person name="Copeland A."/>
            <person name="Barry K.W."/>
            <person name="Cichocki N."/>
            <person name="Veneault-Fourrey C."/>
            <person name="LaButti K."/>
            <person name="Lindquist E.A."/>
            <person name="Lipzen A."/>
            <person name="Lundell T."/>
            <person name="Morin E."/>
            <person name="Murat C."/>
            <person name="Riley R."/>
            <person name="Ohm R."/>
            <person name="Sun H."/>
            <person name="Tunlid A."/>
            <person name="Henrissat B."/>
            <person name="Grigoriev I.V."/>
            <person name="Hibbett D.S."/>
            <person name="Martin F."/>
        </authorList>
    </citation>
    <scope>NUCLEOTIDE SEQUENCE [LARGE SCALE GENOMIC DNA]</scope>
    <source>
        <strain evidence="3">h7</strain>
    </source>
</reference>
<dbReference type="AlphaFoldDB" id="A0A0C3BGF4"/>
<dbReference type="HOGENOM" id="CLU_006344_0_1_1"/>
<dbReference type="Proteomes" id="UP000053424">
    <property type="component" value="Unassembled WGS sequence"/>
</dbReference>
<gene>
    <name evidence="2" type="ORF">M413DRAFT_78963</name>
</gene>
<proteinExistence type="predicted"/>
<organism evidence="2 3">
    <name type="scientific">Hebeloma cylindrosporum</name>
    <dbReference type="NCBI Taxonomy" id="76867"/>
    <lineage>
        <taxon>Eukaryota</taxon>
        <taxon>Fungi</taxon>
        <taxon>Dikarya</taxon>
        <taxon>Basidiomycota</taxon>
        <taxon>Agaricomycotina</taxon>
        <taxon>Agaricomycetes</taxon>
        <taxon>Agaricomycetidae</taxon>
        <taxon>Agaricales</taxon>
        <taxon>Agaricineae</taxon>
        <taxon>Hymenogastraceae</taxon>
        <taxon>Hebeloma</taxon>
    </lineage>
</organism>
<accession>A0A0C3BGF4</accession>
<sequence>MSFDVAGTVFKPFWNGFPLCDINRSITPDVLHQLYQGVFKHLVSWCQRIMTPAELDARIRCLPLGFGLRKFKNGISSLSQISGPERKNMAKILLGCLIGKMPTYGISAITALLDFIYLAQYPTHDTITLGYLRDALDRFHKHRHYFIDTLVRKDFNIPKFHSLLHYIEAIELFGTTDDYNTELFECLHIDFAKEGWRASNQRDEFPQMIRWLSRWEKITWFETYLSTKISSPPNEPIPSSIHKKPSISIAKSPNFPNRPIVLIQEKHNAPDFSHYLKHFLNAFTEFPASNRRLEAQYTLPFTKVNVYNMFRFHPKSIQDVDGEEDEDDIVKAIPKSRRLPYGRFDTVVVITKDEGESTGLAGEDYYFIAPFWFCSNLLGQQEHASAGLKLFSHFLLLWTHHWVLILLLLNGQKNHWPLLSGIPPSPTLLNLATE</sequence>
<dbReference type="EMBL" id="KN831813">
    <property type="protein sequence ID" value="KIM35810.1"/>
    <property type="molecule type" value="Genomic_DNA"/>
</dbReference>
<dbReference type="InterPro" id="IPR049233">
    <property type="entry name" value="DUF6830"/>
</dbReference>
<dbReference type="Pfam" id="PF20722">
    <property type="entry name" value="DUF6830"/>
    <property type="match status" value="1"/>
</dbReference>
<evidence type="ECO:0000259" key="1">
    <source>
        <dbReference type="Pfam" id="PF20722"/>
    </source>
</evidence>
<protein>
    <recommendedName>
        <fullName evidence="1">DUF6830 domain-containing protein</fullName>
    </recommendedName>
</protein>
<name>A0A0C3BGF4_HEBCY</name>
<dbReference type="InterPro" id="IPR041078">
    <property type="entry name" value="Plavaka"/>
</dbReference>
<evidence type="ECO:0000313" key="3">
    <source>
        <dbReference type="Proteomes" id="UP000053424"/>
    </source>
</evidence>
<dbReference type="STRING" id="686832.A0A0C3BGF4"/>
<evidence type="ECO:0000313" key="2">
    <source>
        <dbReference type="EMBL" id="KIM35810.1"/>
    </source>
</evidence>
<dbReference type="Pfam" id="PF18759">
    <property type="entry name" value="Plavaka"/>
    <property type="match status" value="1"/>
</dbReference>
<reference evidence="2 3" key="1">
    <citation type="submission" date="2014-04" db="EMBL/GenBank/DDBJ databases">
        <authorList>
            <consortium name="DOE Joint Genome Institute"/>
            <person name="Kuo A."/>
            <person name="Gay G."/>
            <person name="Dore J."/>
            <person name="Kohler A."/>
            <person name="Nagy L.G."/>
            <person name="Floudas D."/>
            <person name="Copeland A."/>
            <person name="Barry K.W."/>
            <person name="Cichocki N."/>
            <person name="Veneault-Fourrey C."/>
            <person name="LaButti K."/>
            <person name="Lindquist E.A."/>
            <person name="Lipzen A."/>
            <person name="Lundell T."/>
            <person name="Morin E."/>
            <person name="Murat C."/>
            <person name="Sun H."/>
            <person name="Tunlid A."/>
            <person name="Henrissat B."/>
            <person name="Grigoriev I.V."/>
            <person name="Hibbett D.S."/>
            <person name="Martin F."/>
            <person name="Nordberg H.P."/>
            <person name="Cantor M.N."/>
            <person name="Hua S.X."/>
        </authorList>
    </citation>
    <scope>NUCLEOTIDE SEQUENCE [LARGE SCALE GENOMIC DNA]</scope>
    <source>
        <strain evidence="3">h7</strain>
    </source>
</reference>
<keyword evidence="3" id="KW-1185">Reference proteome</keyword>
<dbReference type="OrthoDB" id="3232941at2759"/>